<keyword evidence="5" id="KW-1185">Reference proteome</keyword>
<keyword evidence="3" id="KW-0812">Transmembrane</keyword>
<feature type="transmembrane region" description="Helical" evidence="3">
    <location>
        <begin position="91"/>
        <end position="112"/>
    </location>
</feature>
<proteinExistence type="inferred from homology"/>
<evidence type="ECO:0000256" key="3">
    <source>
        <dbReference type="SAM" id="Phobius"/>
    </source>
</evidence>
<dbReference type="AlphaFoldDB" id="A0A4U1C190"/>
<evidence type="ECO:0000256" key="2">
    <source>
        <dbReference type="RuleBase" id="RU003750"/>
    </source>
</evidence>
<keyword evidence="3" id="KW-1133">Transmembrane helix</keyword>
<keyword evidence="1 2" id="KW-0808">Transferase</keyword>
<dbReference type="Gene3D" id="1.20.120.1760">
    <property type="match status" value="1"/>
</dbReference>
<dbReference type="OrthoDB" id="9785031at2"/>
<evidence type="ECO:0000313" key="4">
    <source>
        <dbReference type="EMBL" id="TKB97653.1"/>
    </source>
</evidence>
<organism evidence="4 5">
    <name type="scientific">Pedobacter cryophilus</name>
    <dbReference type="NCBI Taxonomy" id="2571271"/>
    <lineage>
        <taxon>Bacteria</taxon>
        <taxon>Pseudomonadati</taxon>
        <taxon>Bacteroidota</taxon>
        <taxon>Sphingobacteriia</taxon>
        <taxon>Sphingobacteriales</taxon>
        <taxon>Sphingobacteriaceae</taxon>
        <taxon>Pedobacter</taxon>
    </lineage>
</organism>
<gene>
    <name evidence="4" type="ORF">FA046_09805</name>
</gene>
<dbReference type="EMBL" id="SWBP01000003">
    <property type="protein sequence ID" value="TKB97653.1"/>
    <property type="molecule type" value="Genomic_DNA"/>
</dbReference>
<comment type="caution">
    <text evidence="4">The sequence shown here is derived from an EMBL/GenBank/DDBJ whole genome shotgun (WGS) entry which is preliminary data.</text>
</comment>
<dbReference type="GO" id="GO:0008654">
    <property type="term" value="P:phospholipid biosynthetic process"/>
    <property type="evidence" value="ECO:0007669"/>
    <property type="project" value="InterPro"/>
</dbReference>
<dbReference type="InterPro" id="IPR048254">
    <property type="entry name" value="CDP_ALCOHOL_P_TRANSF_CS"/>
</dbReference>
<dbReference type="Pfam" id="PF01066">
    <property type="entry name" value="CDP-OH_P_transf"/>
    <property type="match status" value="1"/>
</dbReference>
<feature type="transmembrane region" description="Helical" evidence="3">
    <location>
        <begin position="34"/>
        <end position="52"/>
    </location>
</feature>
<sequence>MNKHIYYMVNAITAYRLIAAPILLLLITNNQLKTFSILLCISFFTDAIDGYLARKYDVNSLLGAKLDSVADDFTIAVAIIGIIAFEPDFLWDQSIFVITLLILYILQLSISLIKYHKMSSFHTYLAKVAAVLQAAFLILFFIIGPIYPLFYFMVLVTALDLLEEIVLAYLLPKWEANVKGLYWVLKRKYLG</sequence>
<keyword evidence="3" id="KW-0472">Membrane</keyword>
<dbReference type="GO" id="GO:0016020">
    <property type="term" value="C:membrane"/>
    <property type="evidence" value="ECO:0007669"/>
    <property type="project" value="InterPro"/>
</dbReference>
<dbReference type="InterPro" id="IPR000462">
    <property type="entry name" value="CDP-OH_P_trans"/>
</dbReference>
<dbReference type="InterPro" id="IPR043130">
    <property type="entry name" value="CDP-OH_PTrfase_TM_dom"/>
</dbReference>
<accession>A0A4U1C190</accession>
<reference evidence="4 5" key="1">
    <citation type="submission" date="2019-04" db="EMBL/GenBank/DDBJ databases">
        <title>Pedobacter sp. AR-3-17 sp. nov., isolated from Arctic soil.</title>
        <authorList>
            <person name="Dahal R.H."/>
            <person name="Kim D.-U."/>
        </authorList>
    </citation>
    <scope>NUCLEOTIDE SEQUENCE [LARGE SCALE GENOMIC DNA]</scope>
    <source>
        <strain evidence="4 5">AR-3-17</strain>
    </source>
</reference>
<dbReference type="RefSeq" id="WP_136826228.1">
    <property type="nucleotide sequence ID" value="NZ_SWBP01000003.1"/>
</dbReference>
<feature type="transmembrane region" description="Helical" evidence="3">
    <location>
        <begin position="7"/>
        <end position="28"/>
    </location>
</feature>
<comment type="similarity">
    <text evidence="2">Belongs to the CDP-alcohol phosphatidyltransferase class-I family.</text>
</comment>
<name>A0A4U1C190_9SPHI</name>
<dbReference type="GO" id="GO:0016780">
    <property type="term" value="F:phosphotransferase activity, for other substituted phosphate groups"/>
    <property type="evidence" value="ECO:0007669"/>
    <property type="project" value="InterPro"/>
</dbReference>
<dbReference type="PROSITE" id="PS00379">
    <property type="entry name" value="CDP_ALCOHOL_P_TRANSF"/>
    <property type="match status" value="1"/>
</dbReference>
<evidence type="ECO:0000256" key="1">
    <source>
        <dbReference type="ARBA" id="ARBA00022679"/>
    </source>
</evidence>
<evidence type="ECO:0000313" key="5">
    <source>
        <dbReference type="Proteomes" id="UP000308181"/>
    </source>
</evidence>
<protein>
    <submittedName>
        <fullName evidence="4">CDP-alcohol phosphatidyltransferase family protein</fullName>
    </submittedName>
</protein>
<dbReference type="Proteomes" id="UP000308181">
    <property type="component" value="Unassembled WGS sequence"/>
</dbReference>